<keyword evidence="3" id="KW-1185">Reference proteome</keyword>
<keyword evidence="1" id="KW-0732">Signal</keyword>
<evidence type="ECO:0000313" key="3">
    <source>
        <dbReference type="Proteomes" id="UP000596742"/>
    </source>
</evidence>
<sequence>MEKLIILLVLLVILVKPSSAQECTDINGFRKQRQLQWDKCLNTCILGLCTSPDCTTLVNTCSGTCIPTAFGAPPSCRNRQAILQVIQREDYKWNKCITKCTSGSCRGSCKSTTICGTLFRCVSRNSSL</sequence>
<feature type="chain" id="PRO_5032410856" evidence="1">
    <location>
        <begin position="21"/>
        <end position="128"/>
    </location>
</feature>
<dbReference type="Proteomes" id="UP000596742">
    <property type="component" value="Unassembled WGS sequence"/>
</dbReference>
<name>A0A8B6DNX3_MYTGA</name>
<comment type="caution">
    <text evidence="2">The sequence shown here is derived from an EMBL/GenBank/DDBJ whole genome shotgun (WGS) entry which is preliminary data.</text>
</comment>
<dbReference type="EMBL" id="UYJE01003877">
    <property type="protein sequence ID" value="VDI23045.1"/>
    <property type="molecule type" value="Genomic_DNA"/>
</dbReference>
<evidence type="ECO:0000256" key="1">
    <source>
        <dbReference type="SAM" id="SignalP"/>
    </source>
</evidence>
<evidence type="ECO:0000313" key="2">
    <source>
        <dbReference type="EMBL" id="VDI23045.1"/>
    </source>
</evidence>
<dbReference type="AlphaFoldDB" id="A0A8B6DNX3"/>
<protein>
    <submittedName>
        <fullName evidence="2">Uncharacterized protein</fullName>
    </submittedName>
</protein>
<accession>A0A8B6DNX3</accession>
<reference evidence="2" key="1">
    <citation type="submission" date="2018-11" db="EMBL/GenBank/DDBJ databases">
        <authorList>
            <person name="Alioto T."/>
            <person name="Alioto T."/>
        </authorList>
    </citation>
    <scope>NUCLEOTIDE SEQUENCE</scope>
</reference>
<gene>
    <name evidence="2" type="ORF">MGAL_10B091963</name>
</gene>
<proteinExistence type="predicted"/>
<organism evidence="2 3">
    <name type="scientific">Mytilus galloprovincialis</name>
    <name type="common">Mediterranean mussel</name>
    <dbReference type="NCBI Taxonomy" id="29158"/>
    <lineage>
        <taxon>Eukaryota</taxon>
        <taxon>Metazoa</taxon>
        <taxon>Spiralia</taxon>
        <taxon>Lophotrochozoa</taxon>
        <taxon>Mollusca</taxon>
        <taxon>Bivalvia</taxon>
        <taxon>Autobranchia</taxon>
        <taxon>Pteriomorphia</taxon>
        <taxon>Mytilida</taxon>
        <taxon>Mytiloidea</taxon>
        <taxon>Mytilidae</taxon>
        <taxon>Mytilinae</taxon>
        <taxon>Mytilus</taxon>
    </lineage>
</organism>
<feature type="signal peptide" evidence="1">
    <location>
        <begin position="1"/>
        <end position="20"/>
    </location>
</feature>